<evidence type="ECO:0000256" key="1">
    <source>
        <dbReference type="ARBA" id="ARBA00008439"/>
    </source>
</evidence>
<sequence length="99" mass="11597">MEHGQETMTIVDENGEEHVCEVIFTFESKEYAKSYVLYHVLGEEESEDEEVEIHASAFVPSEDNKDGELMPIEDDEEWEMIEEMLNTFLAEEDEEEDDE</sequence>
<organism evidence="3 4">
    <name type="scientific">Sporosarcina siberiensis</name>
    <dbReference type="NCBI Taxonomy" id="1365606"/>
    <lineage>
        <taxon>Bacteria</taxon>
        <taxon>Bacillati</taxon>
        <taxon>Bacillota</taxon>
        <taxon>Bacilli</taxon>
        <taxon>Bacillales</taxon>
        <taxon>Caryophanaceae</taxon>
        <taxon>Sporosarcina</taxon>
    </lineage>
</organism>
<gene>
    <name evidence="3" type="ORF">ACFSFY_04640</name>
</gene>
<protein>
    <recommendedName>
        <fullName evidence="2">UPF0473 protein ACFSFY_04640</fullName>
    </recommendedName>
</protein>
<proteinExistence type="inferred from homology"/>
<dbReference type="RefSeq" id="WP_381535996.1">
    <property type="nucleotide sequence ID" value="NZ_JBHUGI010000006.1"/>
</dbReference>
<comment type="similarity">
    <text evidence="1 2">Belongs to the UPF0473 family.</text>
</comment>
<dbReference type="Pfam" id="PF06949">
    <property type="entry name" value="DUF1292"/>
    <property type="match status" value="1"/>
</dbReference>
<name>A0ABW4SDB3_9BACL</name>
<evidence type="ECO:0000256" key="2">
    <source>
        <dbReference type="HAMAP-Rule" id="MF_01448"/>
    </source>
</evidence>
<dbReference type="NCBIfam" id="NF010221">
    <property type="entry name" value="PRK13678.2-4"/>
    <property type="match status" value="1"/>
</dbReference>
<dbReference type="NCBIfam" id="NF010217">
    <property type="entry name" value="PRK13678.1-4"/>
    <property type="match status" value="1"/>
</dbReference>
<reference evidence="4" key="1">
    <citation type="journal article" date="2019" name="Int. J. Syst. Evol. Microbiol.">
        <title>The Global Catalogue of Microorganisms (GCM) 10K type strain sequencing project: providing services to taxonomists for standard genome sequencing and annotation.</title>
        <authorList>
            <consortium name="The Broad Institute Genomics Platform"/>
            <consortium name="The Broad Institute Genome Sequencing Center for Infectious Disease"/>
            <person name="Wu L."/>
            <person name="Ma J."/>
        </authorList>
    </citation>
    <scope>NUCLEOTIDE SEQUENCE [LARGE SCALE GENOMIC DNA]</scope>
    <source>
        <strain evidence="4">CGMCC 4.7177</strain>
    </source>
</reference>
<keyword evidence="4" id="KW-1185">Reference proteome</keyword>
<dbReference type="EMBL" id="JBHUGI010000006">
    <property type="protein sequence ID" value="MFD1927350.1"/>
    <property type="molecule type" value="Genomic_DNA"/>
</dbReference>
<accession>A0ABW4SDB3</accession>
<dbReference type="PANTHER" id="PTHR40066:SF1">
    <property type="entry name" value="UPF0473 PROTEIN CBO2561_CLC_2432"/>
    <property type="match status" value="1"/>
</dbReference>
<dbReference type="PANTHER" id="PTHR40066">
    <property type="entry name" value="UPF0473 PROTEIN CBO2561/CLC_2432"/>
    <property type="match status" value="1"/>
</dbReference>
<dbReference type="HAMAP" id="MF_01448">
    <property type="entry name" value="UPF0473"/>
    <property type="match status" value="1"/>
</dbReference>
<evidence type="ECO:0000313" key="4">
    <source>
        <dbReference type="Proteomes" id="UP001597218"/>
    </source>
</evidence>
<dbReference type="Proteomes" id="UP001597218">
    <property type="component" value="Unassembled WGS sequence"/>
</dbReference>
<dbReference type="InterPro" id="IPR009711">
    <property type="entry name" value="UPF0473"/>
</dbReference>
<comment type="caution">
    <text evidence="3">The sequence shown here is derived from an EMBL/GenBank/DDBJ whole genome shotgun (WGS) entry which is preliminary data.</text>
</comment>
<evidence type="ECO:0000313" key="3">
    <source>
        <dbReference type="EMBL" id="MFD1927350.1"/>
    </source>
</evidence>